<keyword evidence="2" id="KW-1185">Reference proteome</keyword>
<evidence type="ECO:0000313" key="2">
    <source>
        <dbReference type="Proteomes" id="UP001345219"/>
    </source>
</evidence>
<evidence type="ECO:0000313" key="1">
    <source>
        <dbReference type="EMBL" id="KAK4759037.1"/>
    </source>
</evidence>
<name>A0AAN7K7J2_9MYRT</name>
<accession>A0AAN7K7J2</accession>
<dbReference type="Proteomes" id="UP001345219">
    <property type="component" value="Chromosome 15"/>
</dbReference>
<dbReference type="AlphaFoldDB" id="A0AAN7K7J2"/>
<proteinExistence type="predicted"/>
<reference evidence="1 2" key="1">
    <citation type="journal article" date="2023" name="Hortic Res">
        <title>Pangenome of water caltrop reveals structural variations and asymmetric subgenome divergence after allopolyploidization.</title>
        <authorList>
            <person name="Zhang X."/>
            <person name="Chen Y."/>
            <person name="Wang L."/>
            <person name="Yuan Y."/>
            <person name="Fang M."/>
            <person name="Shi L."/>
            <person name="Lu R."/>
            <person name="Comes H.P."/>
            <person name="Ma Y."/>
            <person name="Chen Y."/>
            <person name="Huang G."/>
            <person name="Zhou Y."/>
            <person name="Zheng Z."/>
            <person name="Qiu Y."/>
        </authorList>
    </citation>
    <scope>NUCLEOTIDE SEQUENCE [LARGE SCALE GENOMIC DNA]</scope>
    <source>
        <tissue evidence="1">Roots</tissue>
    </source>
</reference>
<comment type="caution">
    <text evidence="1">The sequence shown here is derived from an EMBL/GenBank/DDBJ whole genome shotgun (WGS) entry which is preliminary data.</text>
</comment>
<sequence>MRRLCPNIDREDGLETVLEVPIPEEMFTSMGSNVGLRMQNMLTWMKAQTSDKWSSPIVAARFNELRFLLYLVGSPLIPLQVQVVNPVHRPIRDSSIEASTAKYIIQQYTAAIGGQAAMNSVSSMCVTGQVKINASDFYQGEETIDGKSTQEVGGFVLWQKNPDLWSLEIIVSGCKVICGSNGNLSWRHSSNQQTPISKGPPRPLRRFLQGLDPRSTANMFIDAMCIGEKIINDEDCFILKLETGPAAREAQSGPNYEIIHHTIWGYFSQRSGLLIQLEDSKLLSMKSTKSNSKPSDDGDDVFWETSTESVMDDYRYVDGVNVAHRGRTSVTVFRYGEQSSNHKREIEENWRLEEVYFNVCGLSLDDFLPPPELCEGEA</sequence>
<organism evidence="1 2">
    <name type="scientific">Trapa incisa</name>
    <dbReference type="NCBI Taxonomy" id="236973"/>
    <lineage>
        <taxon>Eukaryota</taxon>
        <taxon>Viridiplantae</taxon>
        <taxon>Streptophyta</taxon>
        <taxon>Embryophyta</taxon>
        <taxon>Tracheophyta</taxon>
        <taxon>Spermatophyta</taxon>
        <taxon>Magnoliopsida</taxon>
        <taxon>eudicotyledons</taxon>
        <taxon>Gunneridae</taxon>
        <taxon>Pentapetalae</taxon>
        <taxon>rosids</taxon>
        <taxon>malvids</taxon>
        <taxon>Myrtales</taxon>
        <taxon>Lythraceae</taxon>
        <taxon>Trapa</taxon>
    </lineage>
</organism>
<dbReference type="InterPro" id="IPR006873">
    <property type="entry name" value="DUF620"/>
</dbReference>
<protein>
    <submittedName>
        <fullName evidence="1">Uncharacterized protein</fullName>
    </submittedName>
</protein>
<dbReference type="PANTHER" id="PTHR31300:SF9">
    <property type="entry name" value="SPINDLE ASSEMBLY ABNORMAL PROTEIN (DUF620)"/>
    <property type="match status" value="1"/>
</dbReference>
<gene>
    <name evidence="1" type="ORF">SAY87_020338</name>
</gene>
<dbReference type="EMBL" id="JAXIOK010000012">
    <property type="protein sequence ID" value="KAK4759037.1"/>
    <property type="molecule type" value="Genomic_DNA"/>
</dbReference>
<dbReference type="PANTHER" id="PTHR31300">
    <property type="entry name" value="LIPASE"/>
    <property type="match status" value="1"/>
</dbReference>
<dbReference type="Pfam" id="PF04788">
    <property type="entry name" value="DUF620"/>
    <property type="match status" value="1"/>
</dbReference>